<dbReference type="GO" id="GO:0003677">
    <property type="term" value="F:DNA binding"/>
    <property type="evidence" value="ECO:0007669"/>
    <property type="project" value="InterPro"/>
</dbReference>
<sequence length="800" mass="90354">MNNIGQLPNEILVSIFKQLTPTDLSSVAQSNRSLRGVATASSLWEPYYLSFWQEEDSRKSQIRGTSNWRDAKRISFLYKTATRIWREDFERERERENDTHDSILEHAGTPFPKFLSTSSQEPANLNSPPDFYKLFCERMLIDGEVLKRIQAQCFRSFGWLQEMIDIYEQYGDDIKDILHALITVQRRSDPDSNLLINEAGIEQEFPSAYKLRLQGTKRSKTHHLTLLYFGKQLLQYIQHQQAVCGLNHMRGMSRSNEVTEGPFSWTRIRAVQASRINEASVSIAKVFENGLCYLSMFRGGEGYEIANELDMLAVACSLYLAKEGISLDTSGSRLYAQGICKFMQIRGYRGAREHKFHRLDNSFIHLCLDESGRESLPLTLVVVFCSLANRLGLNALPTNTPGRLLAVVQYLNHKFWISAADDGLLYELENLQVLFRMNSLSPDHAIVSASTPLELCLRASRNIFNGLHGAHLMADLDIGSETLALAEKGGENRVDQIFEETILADDNVFNPRRTFLHAEDRQSYLVSPLNYPAETSKRLKRQDDSEAYLATAGRYTDGDQSPETKAVLSMFAAANAMTELGDEADRNGTALSIVTAQHYLPSSILSIRSGLKRRTEAELSQLEKMRLAELETLANDLLARDRLGRSQKRRVAATDSEEDKNLLKIMHTVGTVFVHRVYGYQAVIQDWDVKCDKGEDWISAMDVDDLPNGGRKQPFYTSLVSDGSVRYVAHCNILPASAELPSSNRMQGQNELTHSQIEKLMYSHEFGDIFRCASANQDGSCLRMLLNAAGEHMYPDDLGL</sequence>
<dbReference type="SUPFAM" id="SSF81383">
    <property type="entry name" value="F-box domain"/>
    <property type="match status" value="1"/>
</dbReference>
<dbReference type="InterPro" id="IPR011722">
    <property type="entry name" value="Hemimethylated_DNA-bd_dom"/>
</dbReference>
<dbReference type="Gene3D" id="2.30.30.390">
    <property type="entry name" value="Hemimethylated DNA-binding domain"/>
    <property type="match status" value="1"/>
</dbReference>
<dbReference type="PROSITE" id="PS50181">
    <property type="entry name" value="FBOX"/>
    <property type="match status" value="1"/>
</dbReference>
<dbReference type="InterPro" id="IPR036047">
    <property type="entry name" value="F-box-like_dom_sf"/>
</dbReference>
<accession>A0A316VEY6</accession>
<dbReference type="GeneID" id="37020562"/>
<dbReference type="PANTHER" id="PTHR31350:SF27">
    <property type="entry name" value="HEMIMETHYLATED DNA-BINDING DOMAIN-CONTAINING PROTEIN"/>
    <property type="match status" value="1"/>
</dbReference>
<reference evidence="2 3" key="1">
    <citation type="journal article" date="2018" name="Mol. Biol. Evol.">
        <title>Broad Genomic Sampling Reveals a Smut Pathogenic Ancestry of the Fungal Clade Ustilaginomycotina.</title>
        <authorList>
            <person name="Kijpornyongpan T."/>
            <person name="Mondo S.J."/>
            <person name="Barry K."/>
            <person name="Sandor L."/>
            <person name="Lee J."/>
            <person name="Lipzen A."/>
            <person name="Pangilinan J."/>
            <person name="LaButti K."/>
            <person name="Hainaut M."/>
            <person name="Henrissat B."/>
            <person name="Grigoriev I.V."/>
            <person name="Spatafora J.W."/>
            <person name="Aime M.C."/>
        </authorList>
    </citation>
    <scope>NUCLEOTIDE SEQUENCE [LARGE SCALE GENOMIC DNA]</scope>
    <source>
        <strain evidence="2 3">MCA 3882</strain>
    </source>
</reference>
<dbReference type="AlphaFoldDB" id="A0A316VEY6"/>
<dbReference type="InterPro" id="IPR036623">
    <property type="entry name" value="Hemimethylated_DNA-bd_sf"/>
</dbReference>
<dbReference type="InterPro" id="IPR032698">
    <property type="entry name" value="SirB1_N"/>
</dbReference>
<protein>
    <recommendedName>
        <fullName evidence="1">F-box domain-containing protein</fullName>
    </recommendedName>
</protein>
<gene>
    <name evidence="2" type="ORF">FA14DRAFT_160684</name>
</gene>
<dbReference type="SUPFAM" id="SSF141255">
    <property type="entry name" value="YccV-like"/>
    <property type="match status" value="1"/>
</dbReference>
<dbReference type="OrthoDB" id="28868at2759"/>
<dbReference type="Pfam" id="PF08755">
    <property type="entry name" value="YccV-like"/>
    <property type="match status" value="1"/>
</dbReference>
<dbReference type="Pfam" id="PF13369">
    <property type="entry name" value="Transglut_core2"/>
    <property type="match status" value="1"/>
</dbReference>
<dbReference type="STRING" id="1280837.A0A316VEY6"/>
<proteinExistence type="predicted"/>
<dbReference type="SMART" id="SM00992">
    <property type="entry name" value="YccV-like"/>
    <property type="match status" value="1"/>
</dbReference>
<feature type="domain" description="F-box" evidence="1">
    <location>
        <begin position="1"/>
        <end position="47"/>
    </location>
</feature>
<organism evidence="2 3">
    <name type="scientific">Meira miltonrushii</name>
    <dbReference type="NCBI Taxonomy" id="1280837"/>
    <lineage>
        <taxon>Eukaryota</taxon>
        <taxon>Fungi</taxon>
        <taxon>Dikarya</taxon>
        <taxon>Basidiomycota</taxon>
        <taxon>Ustilaginomycotina</taxon>
        <taxon>Exobasidiomycetes</taxon>
        <taxon>Exobasidiales</taxon>
        <taxon>Brachybasidiaceae</taxon>
        <taxon>Meira</taxon>
    </lineage>
</organism>
<evidence type="ECO:0000313" key="3">
    <source>
        <dbReference type="Proteomes" id="UP000245771"/>
    </source>
</evidence>
<evidence type="ECO:0000259" key="1">
    <source>
        <dbReference type="PROSITE" id="PS50181"/>
    </source>
</evidence>
<name>A0A316VEY6_9BASI</name>
<dbReference type="RefSeq" id="XP_025355920.1">
    <property type="nucleotide sequence ID" value="XM_025498781.1"/>
</dbReference>
<dbReference type="EMBL" id="KZ819603">
    <property type="protein sequence ID" value="PWN35618.1"/>
    <property type="molecule type" value="Genomic_DNA"/>
</dbReference>
<dbReference type="PANTHER" id="PTHR31350">
    <property type="entry name" value="SI:DKEY-261L7.2"/>
    <property type="match status" value="1"/>
</dbReference>
<dbReference type="InParanoid" id="A0A316VEY6"/>
<dbReference type="Gene3D" id="1.20.1280.50">
    <property type="match status" value="1"/>
</dbReference>
<dbReference type="NCBIfam" id="TIGR02097">
    <property type="entry name" value="yccV"/>
    <property type="match status" value="1"/>
</dbReference>
<dbReference type="Proteomes" id="UP000245771">
    <property type="component" value="Unassembled WGS sequence"/>
</dbReference>
<keyword evidence="3" id="KW-1185">Reference proteome</keyword>
<dbReference type="InterPro" id="IPR001810">
    <property type="entry name" value="F-box_dom"/>
</dbReference>
<evidence type="ECO:0000313" key="2">
    <source>
        <dbReference type="EMBL" id="PWN35618.1"/>
    </source>
</evidence>
<dbReference type="Pfam" id="PF12937">
    <property type="entry name" value="F-box-like"/>
    <property type="match status" value="1"/>
</dbReference>